<keyword evidence="2" id="KW-0808">Transferase</keyword>
<evidence type="ECO:0000259" key="1">
    <source>
        <dbReference type="Pfam" id="PF00483"/>
    </source>
</evidence>
<dbReference type="InterPro" id="IPR005835">
    <property type="entry name" value="NTP_transferase_dom"/>
</dbReference>
<comment type="caution">
    <text evidence="2">The sequence shown here is derived from an EMBL/GenBank/DDBJ whole genome shotgun (WGS) entry which is preliminary data.</text>
</comment>
<accession>A0ABW4Z0X9</accession>
<dbReference type="InterPro" id="IPR046981">
    <property type="entry name" value="G1P_cyt_trans"/>
</dbReference>
<dbReference type="GO" id="GO:0047343">
    <property type="term" value="F:glucose-1-phosphate cytidylyltransferase activity"/>
    <property type="evidence" value="ECO:0007669"/>
    <property type="project" value="UniProtKB-EC"/>
</dbReference>
<feature type="domain" description="Nucleotidyl transferase" evidence="1">
    <location>
        <begin position="2"/>
        <end position="151"/>
    </location>
</feature>
<dbReference type="InterPro" id="IPR013446">
    <property type="entry name" value="G1P_cyt_trans-like"/>
</dbReference>
<dbReference type="SUPFAM" id="SSF53448">
    <property type="entry name" value="Nucleotide-diphospho-sugar transferases"/>
    <property type="match status" value="1"/>
</dbReference>
<name>A0ABW4Z0X9_9HYPH</name>
<reference evidence="3" key="1">
    <citation type="journal article" date="2019" name="Int. J. Syst. Evol. Microbiol.">
        <title>The Global Catalogue of Microorganisms (GCM) 10K type strain sequencing project: providing services to taxonomists for standard genome sequencing and annotation.</title>
        <authorList>
            <consortium name="The Broad Institute Genomics Platform"/>
            <consortium name="The Broad Institute Genome Sequencing Center for Infectious Disease"/>
            <person name="Wu L."/>
            <person name="Ma J."/>
        </authorList>
    </citation>
    <scope>NUCLEOTIDE SEQUENCE [LARGE SCALE GENOMIC DNA]</scope>
    <source>
        <strain evidence="3">CCM 7435</strain>
    </source>
</reference>
<proteinExistence type="predicted"/>
<dbReference type="InterPro" id="IPR029044">
    <property type="entry name" value="Nucleotide-diphossugar_trans"/>
</dbReference>
<dbReference type="CDD" id="cd02524">
    <property type="entry name" value="G1P_cytidylyltransferase"/>
    <property type="match status" value="1"/>
</dbReference>
<organism evidence="2 3">
    <name type="scientific">Ancylobacter oerskovii</name>
    <dbReference type="NCBI Taxonomy" id="459519"/>
    <lineage>
        <taxon>Bacteria</taxon>
        <taxon>Pseudomonadati</taxon>
        <taxon>Pseudomonadota</taxon>
        <taxon>Alphaproteobacteria</taxon>
        <taxon>Hyphomicrobiales</taxon>
        <taxon>Xanthobacteraceae</taxon>
        <taxon>Ancylobacter</taxon>
    </lineage>
</organism>
<dbReference type="Proteomes" id="UP001597299">
    <property type="component" value="Unassembled WGS sequence"/>
</dbReference>
<dbReference type="Pfam" id="PF00483">
    <property type="entry name" value="NTP_transferase"/>
    <property type="match status" value="1"/>
</dbReference>
<evidence type="ECO:0000313" key="3">
    <source>
        <dbReference type="Proteomes" id="UP001597299"/>
    </source>
</evidence>
<dbReference type="Gene3D" id="3.90.550.10">
    <property type="entry name" value="Spore Coat Polysaccharide Biosynthesis Protein SpsA, Chain A"/>
    <property type="match status" value="1"/>
</dbReference>
<dbReference type="PANTHER" id="PTHR47183:SF1">
    <property type="entry name" value="GLUCOSE-1-PHOSPHATE CYTIDYLYLTRANSFERASE"/>
    <property type="match status" value="1"/>
</dbReference>
<sequence>MKVVILAGGKGIRHAEETSVRPKSMVEIGGWPVLWHILNLYSVHGLNDFIICCDQKNSTIKDFFANYALRRADVTFDFANGSIGYHVNAIEPWRVTLVDTGEETMTGGRLKRAAKYLDGDTFCCAYGDSLCDVDIGRLIRFHTASSTLATLVAVQPPGRLVGCRSDDARAGDPREGTCSDDVWVNGGFFVLQPEVLSYIDDDATVWEQAPMQRLGEEGQLTAFRHAGFWHPVETLRDILNLQEIWNSGKAPWRVEALRAAQGAAASEHDAMS</sequence>
<protein>
    <submittedName>
        <fullName evidence="2">Glucose-1-phosphate cytidylyltransferase</fullName>
        <ecNumber evidence="2">2.7.7.33</ecNumber>
    </submittedName>
</protein>
<gene>
    <name evidence="2" type="primary">rfbF</name>
    <name evidence="2" type="ORF">ACFSNC_15950</name>
</gene>
<keyword evidence="3" id="KW-1185">Reference proteome</keyword>
<evidence type="ECO:0000313" key="2">
    <source>
        <dbReference type="EMBL" id="MFD2141903.1"/>
    </source>
</evidence>
<dbReference type="EMBL" id="JBHUHD010000001">
    <property type="protein sequence ID" value="MFD2141903.1"/>
    <property type="molecule type" value="Genomic_DNA"/>
</dbReference>
<dbReference type="NCBIfam" id="TIGR02623">
    <property type="entry name" value="G1P_cyt_trans"/>
    <property type="match status" value="1"/>
</dbReference>
<dbReference type="PANTHER" id="PTHR47183">
    <property type="entry name" value="GLUCOSE-1-PHOSPHATE CYTIDYLYLTRANSFERASE-RELATED"/>
    <property type="match status" value="1"/>
</dbReference>
<dbReference type="EC" id="2.7.7.33" evidence="2"/>
<dbReference type="RefSeq" id="WP_213351677.1">
    <property type="nucleotide sequence ID" value="NZ_JAHBGB010000006.1"/>
</dbReference>
<keyword evidence="2" id="KW-0548">Nucleotidyltransferase</keyword>